<evidence type="ECO:0000313" key="3">
    <source>
        <dbReference type="Proteomes" id="UP000553343"/>
    </source>
</evidence>
<feature type="region of interest" description="Disordered" evidence="1">
    <location>
        <begin position="87"/>
        <end position="110"/>
    </location>
</feature>
<gene>
    <name evidence="2" type="ORF">HXW94_16910</name>
</gene>
<name>A0A850T4E8_9BACT</name>
<dbReference type="AlphaFoldDB" id="A0A850T4E8"/>
<keyword evidence="3" id="KW-1185">Reference proteome</keyword>
<reference evidence="2 3" key="1">
    <citation type="submission" date="2020-06" db="EMBL/GenBank/DDBJ databases">
        <title>High-quality draft genome of sulfate reducer Desulfobacter latus type strain AcrS2 isolated from marine sediment.</title>
        <authorList>
            <person name="Hoppe M."/>
            <person name="Larsen C.K."/>
            <person name="Marshall I.P.G."/>
            <person name="Schramm A."/>
            <person name="Marietou A.G."/>
        </authorList>
    </citation>
    <scope>NUCLEOTIDE SEQUENCE [LARGE SCALE GENOMIC DNA]</scope>
    <source>
        <strain evidence="2 3">AcRS2</strain>
    </source>
</reference>
<organism evidence="2 3">
    <name type="scientific">Desulfobacter latus</name>
    <dbReference type="NCBI Taxonomy" id="2292"/>
    <lineage>
        <taxon>Bacteria</taxon>
        <taxon>Pseudomonadati</taxon>
        <taxon>Thermodesulfobacteriota</taxon>
        <taxon>Desulfobacteria</taxon>
        <taxon>Desulfobacterales</taxon>
        <taxon>Desulfobacteraceae</taxon>
        <taxon>Desulfobacter</taxon>
    </lineage>
</organism>
<evidence type="ECO:0000256" key="1">
    <source>
        <dbReference type="SAM" id="MobiDB-lite"/>
    </source>
</evidence>
<dbReference type="EMBL" id="JACADJ010000093">
    <property type="protein sequence ID" value="NWH06643.1"/>
    <property type="molecule type" value="Genomic_DNA"/>
</dbReference>
<dbReference type="Proteomes" id="UP000553343">
    <property type="component" value="Unassembled WGS sequence"/>
</dbReference>
<evidence type="ECO:0000313" key="2">
    <source>
        <dbReference type="EMBL" id="NWH06643.1"/>
    </source>
</evidence>
<comment type="caution">
    <text evidence="2">The sequence shown here is derived from an EMBL/GenBank/DDBJ whole genome shotgun (WGS) entry which is preliminary data.</text>
</comment>
<feature type="compositionally biased region" description="Polar residues" evidence="1">
    <location>
        <begin position="96"/>
        <end position="110"/>
    </location>
</feature>
<accession>A0A850T4E8</accession>
<protein>
    <submittedName>
        <fullName evidence="2">Uncharacterized protein</fullName>
    </submittedName>
</protein>
<sequence>MKDTLGLYAVCYFNNLCDTHLQSFNSIKLPMGAPAVAVICLPIFKESPNSLPKKHLPGCVCKHTPKNLRAMLGDIISGTQTLTSSSTELSAISEQMSGNSEQTSERSGNVSVAASADLKFKKI</sequence>
<proteinExistence type="predicted"/>
<dbReference type="RefSeq" id="WP_178368092.1">
    <property type="nucleotide sequence ID" value="NZ_JACADJ010000093.1"/>
</dbReference>